<dbReference type="OrthoDB" id="444848at2759"/>
<dbReference type="PANTHER" id="PTHR37984:SF5">
    <property type="entry name" value="PROTEIN NYNRIN-LIKE"/>
    <property type="match status" value="1"/>
</dbReference>
<evidence type="ECO:0008006" key="5">
    <source>
        <dbReference type="Google" id="ProtNLM"/>
    </source>
</evidence>
<organism evidence="3 4">
    <name type="scientific">Phlebiopsis gigantea (strain 11061_1 CR5-6)</name>
    <name type="common">White-rot fungus</name>
    <name type="synonym">Peniophora gigantea</name>
    <dbReference type="NCBI Taxonomy" id="745531"/>
    <lineage>
        <taxon>Eukaryota</taxon>
        <taxon>Fungi</taxon>
        <taxon>Dikarya</taxon>
        <taxon>Basidiomycota</taxon>
        <taxon>Agaricomycotina</taxon>
        <taxon>Agaricomycetes</taxon>
        <taxon>Polyporales</taxon>
        <taxon>Phanerochaetaceae</taxon>
        <taxon>Phlebiopsis</taxon>
    </lineage>
</organism>
<dbReference type="AlphaFoldDB" id="A0A0C3S027"/>
<dbReference type="SUPFAM" id="SSF53098">
    <property type="entry name" value="Ribonuclease H-like"/>
    <property type="match status" value="1"/>
</dbReference>
<feature type="coiled-coil region" evidence="1">
    <location>
        <begin position="169"/>
        <end position="196"/>
    </location>
</feature>
<reference evidence="3 4" key="1">
    <citation type="journal article" date="2014" name="PLoS Genet.">
        <title>Analysis of the Phlebiopsis gigantea genome, transcriptome and secretome provides insight into its pioneer colonization strategies of wood.</title>
        <authorList>
            <person name="Hori C."/>
            <person name="Ishida T."/>
            <person name="Igarashi K."/>
            <person name="Samejima M."/>
            <person name="Suzuki H."/>
            <person name="Master E."/>
            <person name="Ferreira P."/>
            <person name="Ruiz-Duenas F.J."/>
            <person name="Held B."/>
            <person name="Canessa P."/>
            <person name="Larrondo L.F."/>
            <person name="Schmoll M."/>
            <person name="Druzhinina I.S."/>
            <person name="Kubicek C.P."/>
            <person name="Gaskell J.A."/>
            <person name="Kersten P."/>
            <person name="St John F."/>
            <person name="Glasner J."/>
            <person name="Sabat G."/>
            <person name="Splinter BonDurant S."/>
            <person name="Syed K."/>
            <person name="Yadav J."/>
            <person name="Mgbeahuruike A.C."/>
            <person name="Kovalchuk A."/>
            <person name="Asiegbu F.O."/>
            <person name="Lackner G."/>
            <person name="Hoffmeister D."/>
            <person name="Rencoret J."/>
            <person name="Gutierrez A."/>
            <person name="Sun H."/>
            <person name="Lindquist E."/>
            <person name="Barry K."/>
            <person name="Riley R."/>
            <person name="Grigoriev I.V."/>
            <person name="Henrissat B."/>
            <person name="Kues U."/>
            <person name="Berka R.M."/>
            <person name="Martinez A.T."/>
            <person name="Covert S.F."/>
            <person name="Blanchette R.A."/>
            <person name="Cullen D."/>
        </authorList>
    </citation>
    <scope>NUCLEOTIDE SEQUENCE [LARGE SCALE GENOMIC DNA]</scope>
    <source>
        <strain evidence="3 4">11061_1 CR5-6</strain>
    </source>
</reference>
<sequence>MWNDCRHHVRSCHECQIRSVRKVEVPILVSTPATLFTKIHIDIMFMPKARSLRYIAAATDDLSGAGEGRALRIASADAMAKFIWEEIFCRYGARRHFIIREAIVKACEGKISKWPEHVHHAFFADKVTIRRATGVSPYYLLHGVQPVLPFDLTEASLLVSGFHANMTTSELLALRMRQLEKRTEDIENAAETLRKSRFKSKEQFERRYRTRLIKGAYSPGTLVLVRNKAIETSHSRKHQPRYCGPYIVVRQTQNGSYVISELDGSISRHGIAANRVLPYVTRGDQALKHMALANDDHQPHSEDLDPYSDSSSIEDSDN</sequence>
<dbReference type="Gene3D" id="3.30.420.10">
    <property type="entry name" value="Ribonuclease H-like superfamily/Ribonuclease H"/>
    <property type="match status" value="2"/>
</dbReference>
<keyword evidence="1" id="KW-0175">Coiled coil</keyword>
<accession>A0A0C3S027</accession>
<evidence type="ECO:0000313" key="3">
    <source>
        <dbReference type="EMBL" id="KIP02207.1"/>
    </source>
</evidence>
<keyword evidence="4" id="KW-1185">Reference proteome</keyword>
<evidence type="ECO:0000313" key="4">
    <source>
        <dbReference type="Proteomes" id="UP000053257"/>
    </source>
</evidence>
<evidence type="ECO:0000256" key="2">
    <source>
        <dbReference type="SAM" id="MobiDB-lite"/>
    </source>
</evidence>
<evidence type="ECO:0000256" key="1">
    <source>
        <dbReference type="SAM" id="Coils"/>
    </source>
</evidence>
<dbReference type="GO" id="GO:0003676">
    <property type="term" value="F:nucleic acid binding"/>
    <property type="evidence" value="ECO:0007669"/>
    <property type="project" value="InterPro"/>
</dbReference>
<proteinExistence type="predicted"/>
<dbReference type="PANTHER" id="PTHR37984">
    <property type="entry name" value="PROTEIN CBG26694"/>
    <property type="match status" value="1"/>
</dbReference>
<dbReference type="EMBL" id="KN840693">
    <property type="protein sequence ID" value="KIP02207.1"/>
    <property type="molecule type" value="Genomic_DNA"/>
</dbReference>
<dbReference type="STRING" id="745531.A0A0C3S027"/>
<feature type="region of interest" description="Disordered" evidence="2">
    <location>
        <begin position="294"/>
        <end position="318"/>
    </location>
</feature>
<dbReference type="HOGENOM" id="CLU_000384_22_1_1"/>
<dbReference type="InterPro" id="IPR036397">
    <property type="entry name" value="RNaseH_sf"/>
</dbReference>
<feature type="compositionally biased region" description="Basic and acidic residues" evidence="2">
    <location>
        <begin position="294"/>
        <end position="303"/>
    </location>
</feature>
<dbReference type="Proteomes" id="UP000053257">
    <property type="component" value="Unassembled WGS sequence"/>
</dbReference>
<dbReference type="InterPro" id="IPR012337">
    <property type="entry name" value="RNaseH-like_sf"/>
</dbReference>
<gene>
    <name evidence="3" type="ORF">PHLGIDRAFT_79475</name>
</gene>
<dbReference type="InterPro" id="IPR050951">
    <property type="entry name" value="Retrovirus_Pol_polyprotein"/>
</dbReference>
<name>A0A0C3S027_PHLG1</name>
<protein>
    <recommendedName>
        <fullName evidence="5">Integrase zinc-binding domain-containing protein</fullName>
    </recommendedName>
</protein>